<evidence type="ECO:0000256" key="1">
    <source>
        <dbReference type="SAM" id="MobiDB-lite"/>
    </source>
</evidence>
<dbReference type="Pfam" id="PF20068">
    <property type="entry name" value="Amphi-Trp"/>
    <property type="match status" value="1"/>
</dbReference>
<evidence type="ECO:0000313" key="5">
    <source>
        <dbReference type="Proteomes" id="UP000198882"/>
    </source>
</evidence>
<dbReference type="Proteomes" id="UP000198882">
    <property type="component" value="Unassembled WGS sequence"/>
</dbReference>
<organism evidence="4 5">
    <name type="scientific">Natronorubrum texcoconense</name>
    <dbReference type="NCBI Taxonomy" id="1095776"/>
    <lineage>
        <taxon>Archaea</taxon>
        <taxon>Methanobacteriati</taxon>
        <taxon>Methanobacteriota</taxon>
        <taxon>Stenosarchaea group</taxon>
        <taxon>Halobacteria</taxon>
        <taxon>Halobacteriales</taxon>
        <taxon>Natrialbaceae</taxon>
        <taxon>Natronorubrum</taxon>
    </lineage>
</organism>
<feature type="region of interest" description="Disordered" evidence="1">
    <location>
        <begin position="67"/>
        <end position="167"/>
    </location>
</feature>
<dbReference type="InterPro" id="IPR036913">
    <property type="entry name" value="YegP-like_sf"/>
</dbReference>
<protein>
    <submittedName>
        <fullName evidence="4">Amphi-Trp domain-containing protein</fullName>
    </submittedName>
</protein>
<evidence type="ECO:0000259" key="3">
    <source>
        <dbReference type="Pfam" id="PF20068"/>
    </source>
</evidence>
<gene>
    <name evidence="4" type="ORF">SAMN04515672_2294</name>
</gene>
<evidence type="ECO:0000313" key="4">
    <source>
        <dbReference type="EMBL" id="SDK05915.1"/>
    </source>
</evidence>
<dbReference type="Pfam" id="PF07411">
    <property type="entry name" value="DUF1508"/>
    <property type="match status" value="1"/>
</dbReference>
<dbReference type="InterPro" id="IPR010879">
    <property type="entry name" value="DUF1508"/>
</dbReference>
<dbReference type="RefSeq" id="WP_090305920.1">
    <property type="nucleotide sequence ID" value="NZ_FNFE01000002.1"/>
</dbReference>
<dbReference type="InterPro" id="IPR027598">
    <property type="entry name" value="Amphi-Trp_dom"/>
</dbReference>
<dbReference type="NCBIfam" id="TIGR04354">
    <property type="entry name" value="amphi-Trp"/>
    <property type="match status" value="1"/>
</dbReference>
<dbReference type="SUPFAM" id="SSF160113">
    <property type="entry name" value="YegP-like"/>
    <property type="match status" value="1"/>
</dbReference>
<proteinExistence type="predicted"/>
<dbReference type="AlphaFoldDB" id="A0A1G8YV23"/>
<name>A0A1G8YV23_9EURY</name>
<feature type="compositionally biased region" description="Acidic residues" evidence="1">
    <location>
        <begin position="80"/>
        <end position="90"/>
    </location>
</feature>
<reference evidence="5" key="1">
    <citation type="submission" date="2016-10" db="EMBL/GenBank/DDBJ databases">
        <authorList>
            <person name="Varghese N."/>
            <person name="Submissions S."/>
        </authorList>
    </citation>
    <scope>NUCLEOTIDE SEQUENCE [LARGE SCALE GENOMIC DNA]</scope>
    <source>
        <strain evidence="5">B4,CECT 8067,JCM 17497</strain>
    </source>
</reference>
<feature type="domain" description="DUF1508" evidence="2">
    <location>
        <begin position="175"/>
        <end position="223"/>
    </location>
</feature>
<dbReference type="Gene3D" id="2.30.29.80">
    <property type="match status" value="1"/>
</dbReference>
<feature type="region of interest" description="Disordered" evidence="1">
    <location>
        <begin position="196"/>
        <end position="226"/>
    </location>
</feature>
<sequence>MADSTDDDEDEFDDEFELERAYDRDELAAVLREFATALAADQPLQLSDGERTATVTIPQRVIAEFEVERDADAEPPVAELEVELEWDDADGSSVRLEEHDGAVSDSAGADAGESDDGASGGDDGAAEADDEANGSDDEASESGDGYVESESDEETVTVRAGERSGRTGRFEIYEDRAGEWRWRLVHWNGNIVADSGEGYTSRSNAKRAARSVMDTAPAASIEDLSD</sequence>
<accession>A0A1G8YV23</accession>
<dbReference type="EMBL" id="FNFE01000002">
    <property type="protein sequence ID" value="SDK05915.1"/>
    <property type="molecule type" value="Genomic_DNA"/>
</dbReference>
<keyword evidence="5" id="KW-1185">Reference proteome</keyword>
<feature type="domain" description="Amphi-Trp" evidence="3">
    <location>
        <begin position="15"/>
        <end position="93"/>
    </location>
</feature>
<dbReference type="OrthoDB" id="108721at2157"/>
<evidence type="ECO:0000259" key="2">
    <source>
        <dbReference type="Pfam" id="PF07411"/>
    </source>
</evidence>
<feature type="compositionally biased region" description="Acidic residues" evidence="1">
    <location>
        <begin position="124"/>
        <end position="155"/>
    </location>
</feature>